<evidence type="ECO:0000256" key="1">
    <source>
        <dbReference type="SAM" id="Phobius"/>
    </source>
</evidence>
<protein>
    <recommendedName>
        <fullName evidence="3">Pilus assembly protein TadE</fullName>
    </recommendedName>
</protein>
<keyword evidence="1" id="KW-1133">Transmembrane helix</keyword>
<proteinExistence type="predicted"/>
<evidence type="ECO:0000313" key="2">
    <source>
        <dbReference type="EMBL" id="CAA9383608.1"/>
    </source>
</evidence>
<dbReference type="InterPro" id="IPR049790">
    <property type="entry name" value="Rv3655c/TadE"/>
</dbReference>
<reference evidence="2" key="1">
    <citation type="submission" date="2020-02" db="EMBL/GenBank/DDBJ databases">
        <authorList>
            <person name="Meier V. D."/>
        </authorList>
    </citation>
    <scope>NUCLEOTIDE SEQUENCE</scope>
    <source>
        <strain evidence="2">AVDCRST_MAG21</strain>
    </source>
</reference>
<gene>
    <name evidence="2" type="ORF">AVDCRST_MAG21-1793</name>
</gene>
<dbReference type="AlphaFoldDB" id="A0A6J4NCG3"/>
<keyword evidence="1" id="KW-0472">Membrane</keyword>
<accession>A0A6J4NCG3</accession>
<name>A0A6J4NCG3_9ACTN</name>
<organism evidence="2">
    <name type="scientific">uncultured Nocardioidaceae bacterium</name>
    <dbReference type="NCBI Taxonomy" id="253824"/>
    <lineage>
        <taxon>Bacteria</taxon>
        <taxon>Bacillati</taxon>
        <taxon>Actinomycetota</taxon>
        <taxon>Actinomycetes</taxon>
        <taxon>Propionibacteriales</taxon>
        <taxon>Nocardioidaceae</taxon>
        <taxon>environmental samples</taxon>
    </lineage>
</organism>
<dbReference type="EMBL" id="CADCUL010000157">
    <property type="protein sequence ID" value="CAA9383608.1"/>
    <property type="molecule type" value="Genomic_DNA"/>
</dbReference>
<keyword evidence="1" id="KW-0812">Transmembrane</keyword>
<sequence>MTSRRACLGAHGTRGPRDAGMVTAETATVLPFLVLVTLALAWMIAVGVAQVRCLDAAREAARLVARGDGAGAAVDVATAVAPSGARVSIDETGAAVTVRVTARLTPPIPVLGPALTVPVGADATAALEGDHVSQ</sequence>
<feature type="transmembrane region" description="Helical" evidence="1">
    <location>
        <begin position="29"/>
        <end position="49"/>
    </location>
</feature>
<dbReference type="NCBIfam" id="NF041390">
    <property type="entry name" value="TadE_Rv3655c"/>
    <property type="match status" value="1"/>
</dbReference>
<evidence type="ECO:0008006" key="3">
    <source>
        <dbReference type="Google" id="ProtNLM"/>
    </source>
</evidence>